<accession>A0A0B7C144</accession>
<sequence>MPTATTEALSAKEAVEIVIDQLEDLYDVGARTADLDFLKAILTDNVLFPVIDIHEDLEVKLPSAQANDAVSAATELLDVLDDF</sequence>
<evidence type="ECO:0000313" key="1">
    <source>
        <dbReference type="EMBL" id="CEK98351.1"/>
    </source>
</evidence>
<gene>
    <name evidence="1" type="primary">ORF218475</name>
</gene>
<protein>
    <submittedName>
        <fullName evidence="1">Uncharacterized protein</fullName>
    </submittedName>
</protein>
<dbReference type="AlphaFoldDB" id="A0A0B7C144"/>
<reference evidence="1" key="1">
    <citation type="submission" date="2014-12" db="EMBL/GenBank/DDBJ databases">
        <title>Insight into the proteome of Arion vulgaris.</title>
        <authorList>
            <person name="Aradska J."/>
            <person name="Bulat T."/>
            <person name="Smidak R."/>
            <person name="Sarate P."/>
            <person name="Gangsoo J."/>
            <person name="Sialana F."/>
            <person name="Bilban M."/>
            <person name="Lubec G."/>
        </authorList>
    </citation>
    <scope>NUCLEOTIDE SEQUENCE</scope>
    <source>
        <tissue evidence="1">Skin</tissue>
    </source>
</reference>
<feature type="non-terminal residue" evidence="1">
    <location>
        <position position="83"/>
    </location>
</feature>
<proteinExistence type="predicted"/>
<dbReference type="EMBL" id="HACG01051480">
    <property type="protein sequence ID" value="CEK98351.1"/>
    <property type="molecule type" value="Transcribed_RNA"/>
</dbReference>
<organism evidence="1">
    <name type="scientific">Arion vulgaris</name>
    <dbReference type="NCBI Taxonomy" id="1028688"/>
    <lineage>
        <taxon>Eukaryota</taxon>
        <taxon>Metazoa</taxon>
        <taxon>Spiralia</taxon>
        <taxon>Lophotrochozoa</taxon>
        <taxon>Mollusca</taxon>
        <taxon>Gastropoda</taxon>
        <taxon>Heterobranchia</taxon>
        <taxon>Euthyneura</taxon>
        <taxon>Panpulmonata</taxon>
        <taxon>Eupulmonata</taxon>
        <taxon>Stylommatophora</taxon>
        <taxon>Helicina</taxon>
        <taxon>Arionoidea</taxon>
        <taxon>Arionidae</taxon>
        <taxon>Arion</taxon>
    </lineage>
</organism>
<name>A0A0B7C144_9EUPU</name>